<dbReference type="Gene3D" id="3.30.360.10">
    <property type="entry name" value="Dihydrodipicolinate Reductase, domain 2"/>
    <property type="match status" value="1"/>
</dbReference>
<keyword evidence="4" id="KW-1185">Reference proteome</keyword>
<evidence type="ECO:0000259" key="2">
    <source>
        <dbReference type="Pfam" id="PF22725"/>
    </source>
</evidence>
<organism evidence="3 4">
    <name type="scientific">Marinihelvus fidelis</name>
    <dbReference type="NCBI Taxonomy" id="2613842"/>
    <lineage>
        <taxon>Bacteria</taxon>
        <taxon>Pseudomonadati</taxon>
        <taxon>Pseudomonadota</taxon>
        <taxon>Gammaproteobacteria</taxon>
        <taxon>Chromatiales</taxon>
        <taxon>Wenzhouxiangellaceae</taxon>
        <taxon>Marinihelvus</taxon>
    </lineage>
</organism>
<dbReference type="SUPFAM" id="SSF55347">
    <property type="entry name" value="Glyceraldehyde-3-phosphate dehydrogenase-like, C-terminal domain"/>
    <property type="match status" value="1"/>
</dbReference>
<dbReference type="SUPFAM" id="SSF51735">
    <property type="entry name" value="NAD(P)-binding Rossmann-fold domains"/>
    <property type="match status" value="1"/>
</dbReference>
<feature type="domain" description="GFO/IDH/MocA-like oxidoreductase" evidence="2">
    <location>
        <begin position="140"/>
        <end position="271"/>
    </location>
</feature>
<gene>
    <name evidence="3" type="ORF">F3N42_14475</name>
</gene>
<reference evidence="3 4" key="1">
    <citation type="submission" date="2019-09" db="EMBL/GenBank/DDBJ databases">
        <title>Wenzhouxiangella sp. Genome sequencing and assembly.</title>
        <authorList>
            <person name="Zhang R."/>
        </authorList>
    </citation>
    <scope>NUCLEOTIDE SEQUENCE [LARGE SCALE GENOMIC DNA]</scope>
    <source>
        <strain evidence="3 4">W260</strain>
    </source>
</reference>
<comment type="caution">
    <text evidence="3">The sequence shown here is derived from an EMBL/GenBank/DDBJ whole genome shotgun (WGS) entry which is preliminary data.</text>
</comment>
<evidence type="ECO:0000313" key="4">
    <source>
        <dbReference type="Proteomes" id="UP000325372"/>
    </source>
</evidence>
<dbReference type="GO" id="GO:0000166">
    <property type="term" value="F:nucleotide binding"/>
    <property type="evidence" value="ECO:0007669"/>
    <property type="project" value="InterPro"/>
</dbReference>
<dbReference type="Pfam" id="PF22725">
    <property type="entry name" value="GFO_IDH_MocA_C3"/>
    <property type="match status" value="1"/>
</dbReference>
<proteinExistence type="predicted"/>
<protein>
    <submittedName>
        <fullName evidence="3">Gfo/Idh/MocA family oxidoreductase</fullName>
    </submittedName>
</protein>
<dbReference type="InterPro" id="IPR036291">
    <property type="entry name" value="NAD(P)-bd_dom_sf"/>
</dbReference>
<dbReference type="InterPro" id="IPR051317">
    <property type="entry name" value="Gfo/Idh/MocA_oxidoreduct"/>
</dbReference>
<sequence length="378" mass="42004">MEKPFRLGVIGGGLNSAVGHVHRIAATMDDRWKFVSGCFSTDLTENRRTAEVWGVSPDRCYKDWIDLCEKEQGHVDALLVLTPTPTHAQIVTNALSCGFNVICEKALAANSKEAREILAATQKFGSYLAVTYNYSGYPMIRELKSKVSSGEFGEVIQIHIEMPQEGFIRRTLDGQAITPQDWRLNDGSVPTISLDLGVHLHQLVKFLTNSKPIELVAAEESLGAFSEVIDNVNCIARYSNGLVCQFWQSKAALGERNGLRIRLFGTHGSAEWLQMEPETMRVCDRFGHISIIDRATPESAVSSENRYTRFKAGHPAGFIEAFANYYVDIADALDCFLKNGTQKSPYVSGPKTALEGLFMLEAMSRSAKHKRWESITTD</sequence>
<dbReference type="InterPro" id="IPR000683">
    <property type="entry name" value="Gfo/Idh/MocA-like_OxRdtase_N"/>
</dbReference>
<dbReference type="RefSeq" id="WP_150865316.1">
    <property type="nucleotide sequence ID" value="NZ_VYXP01000012.1"/>
</dbReference>
<dbReference type="EMBL" id="VYXP01000012">
    <property type="protein sequence ID" value="KAA9129739.1"/>
    <property type="molecule type" value="Genomic_DNA"/>
</dbReference>
<feature type="domain" description="Gfo/Idh/MocA-like oxidoreductase N-terminal" evidence="1">
    <location>
        <begin position="5"/>
        <end position="131"/>
    </location>
</feature>
<name>A0A5N0T8W6_9GAMM</name>
<dbReference type="Pfam" id="PF01408">
    <property type="entry name" value="GFO_IDH_MocA"/>
    <property type="match status" value="1"/>
</dbReference>
<dbReference type="PANTHER" id="PTHR43708:SF3">
    <property type="entry name" value="OXIDOREDUCTASE"/>
    <property type="match status" value="1"/>
</dbReference>
<evidence type="ECO:0000313" key="3">
    <source>
        <dbReference type="EMBL" id="KAA9129739.1"/>
    </source>
</evidence>
<dbReference type="Proteomes" id="UP000325372">
    <property type="component" value="Unassembled WGS sequence"/>
</dbReference>
<dbReference type="Gene3D" id="3.40.50.720">
    <property type="entry name" value="NAD(P)-binding Rossmann-like Domain"/>
    <property type="match status" value="1"/>
</dbReference>
<dbReference type="InterPro" id="IPR055170">
    <property type="entry name" value="GFO_IDH_MocA-like_dom"/>
</dbReference>
<accession>A0A5N0T8W6</accession>
<dbReference type="AlphaFoldDB" id="A0A5N0T8W6"/>
<evidence type="ECO:0000259" key="1">
    <source>
        <dbReference type="Pfam" id="PF01408"/>
    </source>
</evidence>
<dbReference type="PANTHER" id="PTHR43708">
    <property type="entry name" value="CONSERVED EXPRESSED OXIDOREDUCTASE (EUROFUNG)"/>
    <property type="match status" value="1"/>
</dbReference>